<feature type="transmembrane region" description="Helical" evidence="1">
    <location>
        <begin position="58"/>
        <end position="76"/>
    </location>
</feature>
<feature type="transmembrane region" description="Helical" evidence="1">
    <location>
        <begin position="88"/>
        <end position="113"/>
    </location>
</feature>
<gene>
    <name evidence="2" type="ORF">A0U91_04500</name>
</gene>
<keyword evidence="1" id="KW-0812">Transmembrane</keyword>
<name>A0A1U9LD38_9PROT</name>
<evidence type="ECO:0000256" key="1">
    <source>
        <dbReference type="SAM" id="Phobius"/>
    </source>
</evidence>
<accession>A0A1U9LD38</accession>
<protein>
    <recommendedName>
        <fullName evidence="4">Intracellular septation protein A</fullName>
    </recommendedName>
</protein>
<feature type="transmembrane region" description="Helical" evidence="1">
    <location>
        <begin position="163"/>
        <end position="180"/>
    </location>
</feature>
<keyword evidence="1" id="KW-0472">Membrane</keyword>
<keyword evidence="1" id="KW-1133">Transmembrane helix</keyword>
<evidence type="ECO:0000313" key="2">
    <source>
        <dbReference type="EMBL" id="AQT04364.1"/>
    </source>
</evidence>
<dbReference type="EMBL" id="CP014687">
    <property type="protein sequence ID" value="AQT04364.1"/>
    <property type="molecule type" value="Genomic_DNA"/>
</dbReference>
<sequence length="214" mass="23959">MKRLTGTLGSLFHTFGSLILYWAAFLLFGIKPAIAVTLAFIVGEVIWRVTTRRPFPALWWFSNIMAMVFGLVDLYAKTPFMLRYEATVSNLITAAFFAAGAVGEEPLILRLAASSRNGDTIPKDRPEIIQFFRAFTVLWAAYFVARAGVFLWVMTAFPLTKALMLRTVISWVSLGIMMLISMNSRRVFMLCQRLGWFTTPAPVPAPAPAPLTPR</sequence>
<dbReference type="RefSeq" id="WP_077930246.1">
    <property type="nucleotide sequence ID" value="NZ_CP014687.1"/>
</dbReference>
<evidence type="ECO:0008006" key="4">
    <source>
        <dbReference type="Google" id="ProtNLM"/>
    </source>
</evidence>
<dbReference type="Proteomes" id="UP000189055">
    <property type="component" value="Chromosome"/>
</dbReference>
<dbReference type="AlphaFoldDB" id="A0A1U9LD38"/>
<feature type="transmembrane region" description="Helical" evidence="1">
    <location>
        <begin position="20"/>
        <end position="46"/>
    </location>
</feature>
<evidence type="ECO:0000313" key="3">
    <source>
        <dbReference type="Proteomes" id="UP000189055"/>
    </source>
</evidence>
<dbReference type="KEGG" id="aper:A0U91_04500"/>
<proteinExistence type="predicted"/>
<organism evidence="2 3">
    <name type="scientific">Acetobacter persici</name>
    <dbReference type="NCBI Taxonomy" id="1076596"/>
    <lineage>
        <taxon>Bacteria</taxon>
        <taxon>Pseudomonadati</taxon>
        <taxon>Pseudomonadota</taxon>
        <taxon>Alphaproteobacteria</taxon>
        <taxon>Acetobacterales</taxon>
        <taxon>Acetobacteraceae</taxon>
        <taxon>Acetobacter</taxon>
    </lineage>
</organism>
<feature type="transmembrane region" description="Helical" evidence="1">
    <location>
        <begin position="134"/>
        <end position="157"/>
    </location>
</feature>
<reference evidence="2 3" key="1">
    <citation type="submission" date="2016-03" db="EMBL/GenBank/DDBJ databases">
        <title>Acetic acid bacteria sequencing.</title>
        <authorList>
            <person name="Brandt J."/>
            <person name="Jakob F."/>
            <person name="Vogel R.F."/>
        </authorList>
    </citation>
    <scope>NUCLEOTIDE SEQUENCE [LARGE SCALE GENOMIC DNA]</scope>
    <source>
        <strain evidence="2 3">TMW2.1084</strain>
    </source>
</reference>